<evidence type="ECO:0000256" key="1">
    <source>
        <dbReference type="SAM" id="MobiDB-lite"/>
    </source>
</evidence>
<dbReference type="AlphaFoldDB" id="A0A179H2Y7"/>
<feature type="region of interest" description="Disordered" evidence="1">
    <location>
        <begin position="88"/>
        <end position="123"/>
    </location>
</feature>
<dbReference type="Proteomes" id="UP000078240">
    <property type="component" value="Unassembled WGS sequence"/>
</dbReference>
<evidence type="ECO:0000313" key="3">
    <source>
        <dbReference type="Proteomes" id="UP000078240"/>
    </source>
</evidence>
<gene>
    <name evidence="2" type="ORF">VFPBJ_03383</name>
</gene>
<sequence length="123" mass="12822">MGEAGLPAQPFPSGRLGGRRSQPASQPVIEPCQPSSSSASCRIASPGAKSHPPSCPLFPRSSVPSPDSATFAPVSAPLHLLHLAFSGPRSRPAESALPKYLPTNPTTNPSPPSRPVLLRKQKE</sequence>
<accession>A0A179H2Y7</accession>
<comment type="caution">
    <text evidence="2">The sequence shown here is derived from an EMBL/GenBank/DDBJ whole genome shotgun (WGS) entry which is preliminary data.</text>
</comment>
<reference evidence="2 3" key="1">
    <citation type="submission" date="2016-01" db="EMBL/GenBank/DDBJ databases">
        <title>Biosynthesis of antibiotic leucinostatins and their inhibition on Phytophthora in bio-control Purpureocillium lilacinum.</title>
        <authorList>
            <person name="Wang G."/>
            <person name="Liu Z."/>
            <person name="Lin R."/>
            <person name="Li E."/>
            <person name="Mao Z."/>
            <person name="Ling J."/>
            <person name="Yin W."/>
            <person name="Xie B."/>
        </authorList>
    </citation>
    <scope>NUCLEOTIDE SEQUENCE [LARGE SCALE GENOMIC DNA]</scope>
    <source>
        <strain evidence="2">PLBJ-1</strain>
    </source>
</reference>
<evidence type="ECO:0000313" key="2">
    <source>
        <dbReference type="EMBL" id="OAQ84615.1"/>
    </source>
</evidence>
<name>A0A179H2Y7_PURLI</name>
<protein>
    <submittedName>
        <fullName evidence="2">Uncharacterized protein</fullName>
    </submittedName>
</protein>
<organism evidence="2 3">
    <name type="scientific">Purpureocillium lilacinum</name>
    <name type="common">Paecilomyces lilacinus</name>
    <dbReference type="NCBI Taxonomy" id="33203"/>
    <lineage>
        <taxon>Eukaryota</taxon>
        <taxon>Fungi</taxon>
        <taxon>Dikarya</taxon>
        <taxon>Ascomycota</taxon>
        <taxon>Pezizomycotina</taxon>
        <taxon>Sordariomycetes</taxon>
        <taxon>Hypocreomycetidae</taxon>
        <taxon>Hypocreales</taxon>
        <taxon>Ophiocordycipitaceae</taxon>
        <taxon>Purpureocillium</taxon>
    </lineage>
</organism>
<proteinExistence type="predicted"/>
<dbReference type="EMBL" id="LSBH01000002">
    <property type="protein sequence ID" value="OAQ84615.1"/>
    <property type="molecule type" value="Genomic_DNA"/>
</dbReference>
<feature type="region of interest" description="Disordered" evidence="1">
    <location>
        <begin position="1"/>
        <end position="72"/>
    </location>
</feature>